<proteinExistence type="predicted"/>
<sequence>MADSDNESYDSSSPRSSSYDDWTKEPLVGEKLCVYLLHWDKATQDLPDIFDTTLIKPKDPTTIYRCVSECVIHYHSTTLTRAQFELEYGMPPRSRDEEIMRLRHAMLAQYLTEVEMDRKKRHALNQDDMHEVDETAALRTADMSPLDRLKYVTSLWPTNMPNFPDTEDSLNYYGFQVGIYIDTNDETKDETSAASTHNQDETTKAADPNENDHDTIDTPLDDAHQPEANSSKQPLMKAAPAAPVKEENWVQCDKCQKWRKLPDSVDVSALPTTWYCRMNKWSRKFNKCSAVEETTTAPAASHGGSDMHSIRERKFVHQFAQRLKRMEKALGELKYADMKEDLGERQHVSCVECGKKRPLLGGMDPIKVPQPFVCWMNRWDEIHASCSAPQGVLFERGTTDTPAATAAAAASGGAAAVDKKSLKQPRRTSHARSNHRSTKPKKKAATAEPLDVAAPPPPLYSSTSEEEIAPKKPRRDDMASTTRKK</sequence>
<dbReference type="PANTHER" id="PTHR46524">
    <property type="entry name" value="CW-TYPE ZINC FINGER"/>
    <property type="match status" value="1"/>
</dbReference>
<evidence type="ECO:0000259" key="5">
    <source>
        <dbReference type="PROSITE" id="PS51050"/>
    </source>
</evidence>
<evidence type="ECO:0000313" key="6">
    <source>
        <dbReference type="EMBL" id="ETV68051.1"/>
    </source>
</evidence>
<evidence type="ECO:0000256" key="3">
    <source>
        <dbReference type="ARBA" id="ARBA00022833"/>
    </source>
</evidence>
<dbReference type="InterPro" id="IPR055300">
    <property type="entry name" value="CWZF3/5/7"/>
</dbReference>
<dbReference type="Gene3D" id="3.30.40.100">
    <property type="match status" value="2"/>
</dbReference>
<dbReference type="RefSeq" id="XP_009842350.1">
    <property type="nucleotide sequence ID" value="XM_009844048.1"/>
</dbReference>
<dbReference type="Pfam" id="PF07496">
    <property type="entry name" value="zf-CW"/>
    <property type="match status" value="2"/>
</dbReference>
<evidence type="ECO:0000256" key="1">
    <source>
        <dbReference type="ARBA" id="ARBA00022723"/>
    </source>
</evidence>
<feature type="compositionally biased region" description="Basic and acidic residues" evidence="4">
    <location>
        <begin position="468"/>
        <end position="478"/>
    </location>
</feature>
<dbReference type="VEuPathDB" id="FungiDB:H257_15816"/>
<gene>
    <name evidence="6" type="ORF">H257_15816</name>
</gene>
<feature type="region of interest" description="Disordered" evidence="4">
    <location>
        <begin position="1"/>
        <end position="21"/>
    </location>
</feature>
<feature type="region of interest" description="Disordered" evidence="4">
    <location>
        <begin position="188"/>
        <end position="242"/>
    </location>
</feature>
<keyword evidence="2" id="KW-0863">Zinc-finger</keyword>
<dbReference type="PANTHER" id="PTHR46524:SF7">
    <property type="entry name" value="CW-TYPE ZINC FINGER"/>
    <property type="match status" value="1"/>
</dbReference>
<keyword evidence="3" id="KW-0862">Zinc</keyword>
<protein>
    <recommendedName>
        <fullName evidence="5">CW-type domain-containing protein</fullName>
    </recommendedName>
</protein>
<dbReference type="AlphaFoldDB" id="W4FME6"/>
<name>W4FME6_APHAT</name>
<organism evidence="6">
    <name type="scientific">Aphanomyces astaci</name>
    <name type="common">Crayfish plague agent</name>
    <dbReference type="NCBI Taxonomy" id="112090"/>
    <lineage>
        <taxon>Eukaryota</taxon>
        <taxon>Sar</taxon>
        <taxon>Stramenopiles</taxon>
        <taxon>Oomycota</taxon>
        <taxon>Saprolegniomycetes</taxon>
        <taxon>Saprolegniales</taxon>
        <taxon>Verrucalvaceae</taxon>
        <taxon>Aphanomyces</taxon>
    </lineage>
</organism>
<evidence type="ECO:0000256" key="4">
    <source>
        <dbReference type="SAM" id="MobiDB-lite"/>
    </source>
</evidence>
<dbReference type="InterPro" id="IPR011124">
    <property type="entry name" value="Znf_CW"/>
</dbReference>
<feature type="compositionally biased region" description="Basic residues" evidence="4">
    <location>
        <begin position="422"/>
        <end position="444"/>
    </location>
</feature>
<evidence type="ECO:0000256" key="2">
    <source>
        <dbReference type="ARBA" id="ARBA00022771"/>
    </source>
</evidence>
<reference evidence="6" key="1">
    <citation type="submission" date="2013-12" db="EMBL/GenBank/DDBJ databases">
        <title>The Genome Sequence of Aphanomyces astaci APO3.</title>
        <authorList>
            <consortium name="The Broad Institute Genomics Platform"/>
            <person name="Russ C."/>
            <person name="Tyler B."/>
            <person name="van West P."/>
            <person name="Dieguez-Uribeondo J."/>
            <person name="Young S.K."/>
            <person name="Zeng Q."/>
            <person name="Gargeya S."/>
            <person name="Fitzgerald M."/>
            <person name="Abouelleil A."/>
            <person name="Alvarado L."/>
            <person name="Chapman S.B."/>
            <person name="Gainer-Dewar J."/>
            <person name="Goldberg J."/>
            <person name="Griggs A."/>
            <person name="Gujja S."/>
            <person name="Hansen M."/>
            <person name="Howarth C."/>
            <person name="Imamovic A."/>
            <person name="Ireland A."/>
            <person name="Larimer J."/>
            <person name="McCowan C."/>
            <person name="Murphy C."/>
            <person name="Pearson M."/>
            <person name="Poon T.W."/>
            <person name="Priest M."/>
            <person name="Roberts A."/>
            <person name="Saif S."/>
            <person name="Shea T."/>
            <person name="Sykes S."/>
            <person name="Wortman J."/>
            <person name="Nusbaum C."/>
            <person name="Birren B."/>
        </authorList>
    </citation>
    <scope>NUCLEOTIDE SEQUENCE [LARGE SCALE GENOMIC DNA]</scope>
    <source>
        <strain evidence="6">APO3</strain>
    </source>
</reference>
<feature type="domain" description="CW-type" evidence="5">
    <location>
        <begin position="243"/>
        <end position="296"/>
    </location>
</feature>
<dbReference type="GO" id="GO:0008270">
    <property type="term" value="F:zinc ion binding"/>
    <property type="evidence" value="ECO:0007669"/>
    <property type="project" value="UniProtKB-KW"/>
</dbReference>
<dbReference type="PROSITE" id="PS51050">
    <property type="entry name" value="ZF_CW"/>
    <property type="match status" value="1"/>
</dbReference>
<feature type="compositionally biased region" description="Low complexity" evidence="4">
    <location>
        <begin position="9"/>
        <end position="20"/>
    </location>
</feature>
<dbReference type="GeneID" id="20817812"/>
<keyword evidence="1" id="KW-0479">Metal-binding</keyword>
<feature type="region of interest" description="Disordered" evidence="4">
    <location>
        <begin position="411"/>
        <end position="485"/>
    </location>
</feature>
<accession>W4FME6</accession>
<dbReference type="OrthoDB" id="757982at2759"/>
<feature type="compositionally biased region" description="Basic and acidic residues" evidence="4">
    <location>
        <begin position="210"/>
        <end position="225"/>
    </location>
</feature>
<dbReference type="EMBL" id="KI913189">
    <property type="protein sequence ID" value="ETV68051.1"/>
    <property type="molecule type" value="Genomic_DNA"/>
</dbReference>